<evidence type="ECO:0000256" key="8">
    <source>
        <dbReference type="SAM" id="Phobius"/>
    </source>
</evidence>
<organism evidence="9">
    <name type="scientific">Blautia hansenii</name>
    <name type="common">Ruminococcus hansenii</name>
    <dbReference type="NCBI Taxonomy" id="1322"/>
    <lineage>
        <taxon>Bacteria</taxon>
        <taxon>Bacillati</taxon>
        <taxon>Bacillota</taxon>
        <taxon>Clostridia</taxon>
        <taxon>Lachnospirales</taxon>
        <taxon>Lachnospiraceae</taxon>
        <taxon>Blautia</taxon>
    </lineage>
</organism>
<feature type="transmembrane region" description="Helical" evidence="8">
    <location>
        <begin position="413"/>
        <end position="441"/>
    </location>
</feature>
<feature type="transmembrane region" description="Helical" evidence="8">
    <location>
        <begin position="328"/>
        <end position="347"/>
    </location>
</feature>
<feature type="transmembrane region" description="Helical" evidence="8">
    <location>
        <begin position="453"/>
        <end position="473"/>
    </location>
</feature>
<dbReference type="PANTHER" id="PTHR30047:SF7">
    <property type="entry name" value="HIGH-AFFINITY CHOLINE TRANSPORT PROTEIN"/>
    <property type="match status" value="1"/>
</dbReference>
<evidence type="ECO:0000256" key="2">
    <source>
        <dbReference type="ARBA" id="ARBA00005658"/>
    </source>
</evidence>
<evidence type="ECO:0000256" key="7">
    <source>
        <dbReference type="ARBA" id="ARBA00023136"/>
    </source>
</evidence>
<keyword evidence="5 8" id="KW-0812">Transmembrane</keyword>
<evidence type="ECO:0000256" key="4">
    <source>
        <dbReference type="ARBA" id="ARBA00022475"/>
    </source>
</evidence>
<dbReference type="InterPro" id="IPR000060">
    <property type="entry name" value="BCCT_transptr"/>
</dbReference>
<dbReference type="AlphaFoldDB" id="A0A6N2TUK3"/>
<feature type="transmembrane region" description="Helical" evidence="8">
    <location>
        <begin position="237"/>
        <end position="259"/>
    </location>
</feature>
<feature type="transmembrane region" description="Helical" evidence="8">
    <location>
        <begin position="271"/>
        <end position="290"/>
    </location>
</feature>
<feature type="transmembrane region" description="Helical" evidence="8">
    <location>
        <begin position="201"/>
        <end position="225"/>
    </location>
</feature>
<keyword evidence="4" id="KW-1003">Cell membrane</keyword>
<keyword evidence="6 8" id="KW-1133">Transmembrane helix</keyword>
<keyword evidence="7 8" id="KW-0472">Membrane</keyword>
<feature type="transmembrane region" description="Helical" evidence="8">
    <location>
        <begin position="354"/>
        <end position="373"/>
    </location>
</feature>
<dbReference type="GO" id="GO:0022857">
    <property type="term" value="F:transmembrane transporter activity"/>
    <property type="evidence" value="ECO:0007669"/>
    <property type="project" value="InterPro"/>
</dbReference>
<evidence type="ECO:0000256" key="1">
    <source>
        <dbReference type="ARBA" id="ARBA00004651"/>
    </source>
</evidence>
<dbReference type="Pfam" id="PF02028">
    <property type="entry name" value="BCCT"/>
    <property type="match status" value="1"/>
</dbReference>
<feature type="transmembrane region" description="Helical" evidence="8">
    <location>
        <begin position="93"/>
        <end position="112"/>
    </location>
</feature>
<evidence type="ECO:0000256" key="6">
    <source>
        <dbReference type="ARBA" id="ARBA00022989"/>
    </source>
</evidence>
<feature type="transmembrane region" description="Helical" evidence="8">
    <location>
        <begin position="485"/>
        <end position="510"/>
    </location>
</feature>
<dbReference type="GO" id="GO:0005886">
    <property type="term" value="C:plasma membrane"/>
    <property type="evidence" value="ECO:0007669"/>
    <property type="project" value="UniProtKB-SubCell"/>
</dbReference>
<reference evidence="9" key="1">
    <citation type="submission" date="2019-11" db="EMBL/GenBank/DDBJ databases">
        <authorList>
            <person name="Feng L."/>
        </authorList>
    </citation>
    <scope>NUCLEOTIDE SEQUENCE</scope>
    <source>
        <strain evidence="9">BhanseniiLFYP23</strain>
    </source>
</reference>
<dbReference type="RefSeq" id="WP_004223262.1">
    <property type="nucleotide sequence ID" value="NZ_CACRSY010000012.1"/>
</dbReference>
<comment type="subcellular location">
    <subcellularLocation>
        <location evidence="1">Cell membrane</location>
        <topology evidence="1">Multi-pass membrane protein</topology>
    </subcellularLocation>
</comment>
<proteinExistence type="inferred from homology"/>
<gene>
    <name evidence="9" type="primary">betP</name>
    <name evidence="9" type="ORF">BHLFYP23_00077</name>
</gene>
<comment type="similarity">
    <text evidence="2">Belongs to the BCCT transporter (TC 2.A.15) family.</text>
</comment>
<feature type="transmembrane region" description="Helical" evidence="8">
    <location>
        <begin position="12"/>
        <end position="32"/>
    </location>
</feature>
<dbReference type="PANTHER" id="PTHR30047">
    <property type="entry name" value="HIGH-AFFINITY CHOLINE TRANSPORT PROTEIN-RELATED"/>
    <property type="match status" value="1"/>
</dbReference>
<evidence type="ECO:0000256" key="5">
    <source>
        <dbReference type="ARBA" id="ARBA00022692"/>
    </source>
</evidence>
<keyword evidence="3" id="KW-0813">Transport</keyword>
<feature type="transmembrane region" description="Helical" evidence="8">
    <location>
        <begin position="152"/>
        <end position="170"/>
    </location>
</feature>
<accession>A0A6N2TUK3</accession>
<evidence type="ECO:0000313" key="9">
    <source>
        <dbReference type="EMBL" id="VYT08263.1"/>
    </source>
</evidence>
<sequence length="520" mass="56447">MEGNKTNKKPIRWNVFIPCFLVVGGAAILGIVNNEWLTKVTKGIFSWSLNSFGWLYQVVAMVTLVVVALLAFSKTGNIRFGGKDAKAKYSFGSWFAMTLTGGIATGLITYGVNEVLIYFGNIYGELDGYGVKALSDEAAQFAMGRSFYNWTFVPYAMYALSGVVIAYMYFNRKKELSVSASLIPLFGEGVTKGFWKALIDVLSVLAIALGLASSLGAGLALIGTGLSSAYGIKQGPIVWFVLTAIITATFTVASVTGIDKGIKWLAGLTSKIFYVLLIVLFLIGPTLYILNMANVGLGYWLDRFWTWGFDPGTVGGEALVTWWTMYDWAIWIAYAPLMGIFFAIIAYGRTVRQFLVINWILPASFGFVWFSVWGGTALKWQTSGKADIIATIQEEGAVAGIWEFLKHVPLGAIIIPVIIVALIAAFSTTADTMSTTIAALCTKGAKHDEEPAIWQKIVWGVSIGLIACIMVAFGGGEQGVDGVKYLAACGGFVVLTIFILQVVSAIKLFFLDKETKKDIM</sequence>
<protein>
    <submittedName>
        <fullName evidence="9">Glycine betaine transporter BetP</fullName>
    </submittedName>
</protein>
<feature type="transmembrane region" description="Helical" evidence="8">
    <location>
        <begin position="52"/>
        <end position="72"/>
    </location>
</feature>
<dbReference type="EMBL" id="CACRSY010000012">
    <property type="protein sequence ID" value="VYT08263.1"/>
    <property type="molecule type" value="Genomic_DNA"/>
</dbReference>
<evidence type="ECO:0000256" key="3">
    <source>
        <dbReference type="ARBA" id="ARBA00022448"/>
    </source>
</evidence>
<name>A0A6N2TUK3_BLAHA</name>